<reference evidence="1" key="1">
    <citation type="submission" date="2021-02" db="EMBL/GenBank/DDBJ databases">
        <authorList>
            <person name="Nowell W R."/>
        </authorList>
    </citation>
    <scope>NUCLEOTIDE SEQUENCE</scope>
</reference>
<evidence type="ECO:0000313" key="1">
    <source>
        <dbReference type="EMBL" id="CAF4390574.1"/>
    </source>
</evidence>
<organism evidence="1 2">
    <name type="scientific">Adineta steineri</name>
    <dbReference type="NCBI Taxonomy" id="433720"/>
    <lineage>
        <taxon>Eukaryota</taxon>
        <taxon>Metazoa</taxon>
        <taxon>Spiralia</taxon>
        <taxon>Gnathifera</taxon>
        <taxon>Rotifera</taxon>
        <taxon>Eurotatoria</taxon>
        <taxon>Bdelloidea</taxon>
        <taxon>Adinetida</taxon>
        <taxon>Adinetidae</taxon>
        <taxon>Adineta</taxon>
    </lineage>
</organism>
<dbReference type="EMBL" id="CAJOAY010026430">
    <property type="protein sequence ID" value="CAF4390574.1"/>
    <property type="molecule type" value="Genomic_DNA"/>
</dbReference>
<name>A0A820NFA5_9BILA</name>
<dbReference type="Proteomes" id="UP000663881">
    <property type="component" value="Unassembled WGS sequence"/>
</dbReference>
<dbReference type="AlphaFoldDB" id="A0A820NFA5"/>
<sequence length="174" mass="21103">MNTQSIDNSHQVSMILADKYRSFNHYLQLIHLCLKTPLNISDNLFEKFLYFLEKKFLLINDWIFNEIFIYLGNHCTNKQFEIFIKYLINYNHTKILSELNFNEININYLINNLQNSLINQQIIRNIFWKIKEDNINLDENLLEYLMINHIWLLPSIAHHKPLLVIKNYFHKIDS</sequence>
<evidence type="ECO:0000313" key="2">
    <source>
        <dbReference type="Proteomes" id="UP000663881"/>
    </source>
</evidence>
<feature type="non-terminal residue" evidence="1">
    <location>
        <position position="174"/>
    </location>
</feature>
<proteinExistence type="predicted"/>
<gene>
    <name evidence="1" type="ORF">OKA104_LOCUS50850</name>
</gene>
<comment type="caution">
    <text evidence="1">The sequence shown here is derived from an EMBL/GenBank/DDBJ whole genome shotgun (WGS) entry which is preliminary data.</text>
</comment>
<protein>
    <submittedName>
        <fullName evidence="1">Uncharacterized protein</fullName>
    </submittedName>
</protein>
<accession>A0A820NFA5</accession>